<dbReference type="AlphaFoldDB" id="A0A9Q0CH82"/>
<organism evidence="2 3">
    <name type="scientific">Rhynchospora breviuscula</name>
    <dbReference type="NCBI Taxonomy" id="2022672"/>
    <lineage>
        <taxon>Eukaryota</taxon>
        <taxon>Viridiplantae</taxon>
        <taxon>Streptophyta</taxon>
        <taxon>Embryophyta</taxon>
        <taxon>Tracheophyta</taxon>
        <taxon>Spermatophyta</taxon>
        <taxon>Magnoliopsida</taxon>
        <taxon>Liliopsida</taxon>
        <taxon>Poales</taxon>
        <taxon>Cyperaceae</taxon>
        <taxon>Cyperoideae</taxon>
        <taxon>Rhynchosporeae</taxon>
        <taxon>Rhynchospora</taxon>
    </lineage>
</organism>
<dbReference type="OrthoDB" id="1915989at2759"/>
<feature type="region of interest" description="Disordered" evidence="1">
    <location>
        <begin position="92"/>
        <end position="115"/>
    </location>
</feature>
<sequence length="319" mass="35596">MATSSPASSSRGGEESGFATLAFNGSATPQTQRTSAFDMPKTSLRGLNKPKCVQCGNVARSRCPFQCCKNCCYTAQNPCHIHVLVVKQNSTLPEKTPTNASPSLEQTPKDTSSINSSWRLNSLRQLSSRYLDSLRARKQPGKKDTGLINKWKITKLREHMQENVEAECEAFDRYMQNVSLLEEVFSESTSDVFISNVKLGLKSDVERSAAFKERLRNIVDQKLMELNGTNYEGTELLEVVRQRSERNSATNDLITRLRKVRGEDDLKPCIEICARLVGDMSEGQSYCFSNKACVGLQVDQELVSKIDAEFSSSKQVVQL</sequence>
<dbReference type="Proteomes" id="UP001151287">
    <property type="component" value="Unassembled WGS sequence"/>
</dbReference>
<reference evidence="2" key="1">
    <citation type="journal article" date="2022" name="Cell">
        <title>Repeat-based holocentromeres influence genome architecture and karyotype evolution.</title>
        <authorList>
            <person name="Hofstatter P.G."/>
            <person name="Thangavel G."/>
            <person name="Lux T."/>
            <person name="Neumann P."/>
            <person name="Vondrak T."/>
            <person name="Novak P."/>
            <person name="Zhang M."/>
            <person name="Costa L."/>
            <person name="Castellani M."/>
            <person name="Scott A."/>
            <person name="Toegelov H."/>
            <person name="Fuchs J."/>
            <person name="Mata-Sucre Y."/>
            <person name="Dias Y."/>
            <person name="Vanzela A.L.L."/>
            <person name="Huettel B."/>
            <person name="Almeida C.C.S."/>
            <person name="Simkova H."/>
            <person name="Souza G."/>
            <person name="Pedrosa-Harand A."/>
            <person name="Macas J."/>
            <person name="Mayer K.F.X."/>
            <person name="Houben A."/>
            <person name="Marques A."/>
        </authorList>
    </citation>
    <scope>NUCLEOTIDE SEQUENCE</scope>
    <source>
        <strain evidence="2">RhyBre1mFocal</strain>
    </source>
</reference>
<protein>
    <submittedName>
        <fullName evidence="2">Uncharacterized protein</fullName>
    </submittedName>
</protein>
<gene>
    <name evidence="2" type="ORF">LUZ63_010569</name>
</gene>
<dbReference type="PANTHER" id="PTHR35696">
    <property type="entry name" value="ELECTRON CARRIER/IRON ION-BINDING PROTEIN"/>
    <property type="match status" value="1"/>
</dbReference>
<evidence type="ECO:0000256" key="1">
    <source>
        <dbReference type="SAM" id="MobiDB-lite"/>
    </source>
</evidence>
<comment type="caution">
    <text evidence="2">The sequence shown here is derived from an EMBL/GenBank/DDBJ whole genome shotgun (WGS) entry which is preliminary data.</text>
</comment>
<keyword evidence="3" id="KW-1185">Reference proteome</keyword>
<evidence type="ECO:0000313" key="3">
    <source>
        <dbReference type="Proteomes" id="UP001151287"/>
    </source>
</evidence>
<dbReference type="EMBL" id="JAMQYH010000003">
    <property type="protein sequence ID" value="KAJ1693871.1"/>
    <property type="molecule type" value="Genomic_DNA"/>
</dbReference>
<accession>A0A9Q0CH82</accession>
<proteinExistence type="predicted"/>
<dbReference type="PANTHER" id="PTHR35696:SF1">
    <property type="entry name" value="ELECTRON CARRIER_IRON ION-BINDING PROTEIN"/>
    <property type="match status" value="1"/>
</dbReference>
<evidence type="ECO:0000313" key="2">
    <source>
        <dbReference type="EMBL" id="KAJ1693871.1"/>
    </source>
</evidence>
<name>A0A9Q0CH82_9POAL</name>